<dbReference type="HAMAP" id="MF_00142">
    <property type="entry name" value="CyaY"/>
    <property type="match status" value="1"/>
</dbReference>
<accession>A0A1J5T576</accession>
<name>A0A1J5T576_9ZZZZ</name>
<gene>
    <name evidence="4" type="primary">cyaY_2</name>
    <name evidence="4" type="ORF">GALL_35370</name>
</gene>
<dbReference type="EMBL" id="MLJW01000008">
    <property type="protein sequence ID" value="OIR16033.1"/>
    <property type="molecule type" value="Genomic_DNA"/>
</dbReference>
<dbReference type="SUPFAM" id="SSF55387">
    <property type="entry name" value="Frataxin/Nqo15-like"/>
    <property type="match status" value="1"/>
</dbReference>
<dbReference type="GO" id="GO:0016226">
    <property type="term" value="P:iron-sulfur cluster assembly"/>
    <property type="evidence" value="ECO:0007669"/>
    <property type="project" value="InterPro"/>
</dbReference>
<dbReference type="GO" id="GO:0008199">
    <property type="term" value="F:ferric iron binding"/>
    <property type="evidence" value="ECO:0007669"/>
    <property type="project" value="InterPro"/>
</dbReference>
<dbReference type="PROSITE" id="PS01344">
    <property type="entry name" value="FRATAXIN_1"/>
    <property type="match status" value="1"/>
</dbReference>
<reference evidence="4" key="1">
    <citation type="submission" date="2016-10" db="EMBL/GenBank/DDBJ databases">
        <title>Sequence of Gallionella enrichment culture.</title>
        <authorList>
            <person name="Poehlein A."/>
            <person name="Muehling M."/>
            <person name="Daniel R."/>
        </authorList>
    </citation>
    <scope>NUCLEOTIDE SEQUENCE</scope>
</reference>
<dbReference type="PROSITE" id="PS50810">
    <property type="entry name" value="FRATAXIN_2"/>
    <property type="match status" value="1"/>
</dbReference>
<dbReference type="SMART" id="SM01219">
    <property type="entry name" value="Frataxin_Cyay"/>
    <property type="match status" value="1"/>
</dbReference>
<proteinExistence type="inferred from homology"/>
<dbReference type="Pfam" id="PF01491">
    <property type="entry name" value="Frataxin_Cyay"/>
    <property type="match status" value="1"/>
</dbReference>
<evidence type="ECO:0000256" key="1">
    <source>
        <dbReference type="ARBA" id="ARBA00008183"/>
    </source>
</evidence>
<evidence type="ECO:0000256" key="2">
    <source>
        <dbReference type="ARBA" id="ARBA00022723"/>
    </source>
</evidence>
<dbReference type="AlphaFoldDB" id="A0A1J5T576"/>
<organism evidence="4">
    <name type="scientific">mine drainage metagenome</name>
    <dbReference type="NCBI Taxonomy" id="410659"/>
    <lineage>
        <taxon>unclassified sequences</taxon>
        <taxon>metagenomes</taxon>
        <taxon>ecological metagenomes</taxon>
    </lineage>
</organism>
<dbReference type="PANTHER" id="PTHR16821">
    <property type="entry name" value="FRATAXIN"/>
    <property type="match status" value="1"/>
</dbReference>
<dbReference type="InterPro" id="IPR047584">
    <property type="entry name" value="CyaY"/>
</dbReference>
<evidence type="ECO:0000313" key="4">
    <source>
        <dbReference type="EMBL" id="OIR16033.1"/>
    </source>
</evidence>
<protein>
    <submittedName>
        <fullName evidence="4">Protein CyaY</fullName>
    </submittedName>
</protein>
<dbReference type="NCBIfam" id="TIGR03421">
    <property type="entry name" value="FeS_CyaY"/>
    <property type="match status" value="1"/>
</dbReference>
<dbReference type="InterPro" id="IPR002908">
    <property type="entry name" value="Frataxin/CyaY"/>
</dbReference>
<keyword evidence="2" id="KW-0479">Metal-binding</keyword>
<keyword evidence="3" id="KW-0408">Iron</keyword>
<dbReference type="InterPro" id="IPR036524">
    <property type="entry name" value="Frataxin/CyaY_sf"/>
</dbReference>
<dbReference type="Gene3D" id="3.30.920.10">
    <property type="entry name" value="Frataxin/CyaY"/>
    <property type="match status" value="1"/>
</dbReference>
<dbReference type="InterPro" id="IPR020895">
    <property type="entry name" value="Frataxin_CS"/>
</dbReference>
<comment type="similarity">
    <text evidence="1">Belongs to the frataxin family.</text>
</comment>
<evidence type="ECO:0000256" key="3">
    <source>
        <dbReference type="ARBA" id="ARBA00023004"/>
    </source>
</evidence>
<dbReference type="GO" id="GO:0005737">
    <property type="term" value="C:cytoplasm"/>
    <property type="evidence" value="ECO:0007669"/>
    <property type="project" value="UniProtKB-ARBA"/>
</dbReference>
<dbReference type="PANTHER" id="PTHR16821:SF2">
    <property type="entry name" value="FRATAXIN, MITOCHONDRIAL"/>
    <property type="match status" value="1"/>
</dbReference>
<sequence>MTESEFNELADAVFQRIELAIDESDAGIDYDSNGTVLEMEFADGSKLIVNRHVPNREIWLAAKSGGFHYALENERWYSQRDGSELFARLSELVKLGTGQHLDF</sequence>
<comment type="caution">
    <text evidence="4">The sequence shown here is derived from an EMBL/GenBank/DDBJ whole genome shotgun (WGS) entry which is preliminary data.</text>
</comment>